<sequence length="250" mass="26206">MFFANRPARPHQVATAFALAGLGLGLATAPALAQPKKPAAPAPAAPAPAAPAAQGQQQTGPMVVQVKAEPSQADWTKVCGKDQGSGNEVCYTTRDFVSDQGQAVLAVAVYDMKGPQGSKVVRFLMPLGLLLQPGIRFTVDNGQPTPGRYAVCFPNGCFAEAPGLKDDVVAAMKKGTTLNVSVQNQMQREVTFAVPLAGFGKAFDGAPIDPKVLEEQQKKLQAELEKRSEEMRKQLEQKGGAPAAAATPAK</sequence>
<evidence type="ECO:0000256" key="1">
    <source>
        <dbReference type="SAM" id="MobiDB-lite"/>
    </source>
</evidence>
<reference evidence="4" key="2">
    <citation type="submission" date="2015-01" db="EMBL/GenBank/DDBJ databases">
        <title>Complete genome sequence of Methylobacterium aquaticum strain 22A.</title>
        <authorList>
            <person name="Tani A."/>
            <person name="Ogura Y."/>
            <person name="Hayashi T."/>
        </authorList>
    </citation>
    <scope>NUCLEOTIDE SEQUENCE [LARGE SCALE GENOMIC DNA]</scope>
    <source>
        <strain evidence="4">MA-22A</strain>
    </source>
</reference>
<dbReference type="OrthoDB" id="8017994at2"/>
<dbReference type="STRING" id="270351.Maq22A_c18395"/>
<feature type="signal peptide" evidence="2">
    <location>
        <begin position="1"/>
        <end position="33"/>
    </location>
</feature>
<dbReference type="Gene3D" id="2.60.40.1880">
    <property type="entry name" value="Invasion associated locus B (IalB) protein"/>
    <property type="match status" value="1"/>
</dbReference>
<evidence type="ECO:0000313" key="3">
    <source>
        <dbReference type="EMBL" id="BAQ46769.1"/>
    </source>
</evidence>
<dbReference type="Proteomes" id="UP000061432">
    <property type="component" value="Chromosome"/>
</dbReference>
<feature type="compositionally biased region" description="Basic and acidic residues" evidence="1">
    <location>
        <begin position="221"/>
        <end position="236"/>
    </location>
</feature>
<dbReference type="KEGG" id="maqu:Maq22A_c18395"/>
<dbReference type="AlphaFoldDB" id="A0A0C6FNG7"/>
<dbReference type="RefSeq" id="WP_060847820.1">
    <property type="nucleotide sequence ID" value="NZ_AP014704.1"/>
</dbReference>
<accession>A0A0C6FNG7</accession>
<feature type="region of interest" description="Disordered" evidence="1">
    <location>
        <begin position="221"/>
        <end position="250"/>
    </location>
</feature>
<feature type="compositionally biased region" description="Low complexity" evidence="1">
    <location>
        <begin position="50"/>
        <end position="59"/>
    </location>
</feature>
<reference evidence="3 4" key="1">
    <citation type="journal article" date="2015" name="Genome Announc.">
        <title>Complete Genome Sequence of Methylobacterium aquaticum Strain 22A, Isolated from Racomitrium japonicum Moss.</title>
        <authorList>
            <person name="Tani A."/>
            <person name="Ogura Y."/>
            <person name="Hayashi T."/>
            <person name="Kimbara K."/>
        </authorList>
    </citation>
    <scope>NUCLEOTIDE SEQUENCE [LARGE SCALE GENOMIC DNA]</scope>
    <source>
        <strain evidence="3 4">MA-22A</strain>
    </source>
</reference>
<protein>
    <submittedName>
        <fullName evidence="3">Invasion protein</fullName>
    </submittedName>
</protein>
<feature type="region of interest" description="Disordered" evidence="1">
    <location>
        <begin position="36"/>
        <end position="59"/>
    </location>
</feature>
<gene>
    <name evidence="3" type="ORF">Maq22A_c18395</name>
</gene>
<feature type="compositionally biased region" description="Low complexity" evidence="1">
    <location>
        <begin position="241"/>
        <end position="250"/>
    </location>
</feature>
<feature type="chain" id="PRO_5002197292" evidence="2">
    <location>
        <begin position="34"/>
        <end position="250"/>
    </location>
</feature>
<organism evidence="3 4">
    <name type="scientific">Methylobacterium aquaticum</name>
    <dbReference type="NCBI Taxonomy" id="270351"/>
    <lineage>
        <taxon>Bacteria</taxon>
        <taxon>Pseudomonadati</taxon>
        <taxon>Pseudomonadota</taxon>
        <taxon>Alphaproteobacteria</taxon>
        <taxon>Hyphomicrobiales</taxon>
        <taxon>Methylobacteriaceae</taxon>
        <taxon>Methylobacterium</taxon>
    </lineage>
</organism>
<dbReference type="Pfam" id="PF06776">
    <property type="entry name" value="IalB"/>
    <property type="match status" value="1"/>
</dbReference>
<dbReference type="InterPro" id="IPR038696">
    <property type="entry name" value="IalB_sf"/>
</dbReference>
<keyword evidence="2" id="KW-0732">Signal</keyword>
<evidence type="ECO:0000256" key="2">
    <source>
        <dbReference type="SAM" id="SignalP"/>
    </source>
</evidence>
<evidence type="ECO:0000313" key="4">
    <source>
        <dbReference type="Proteomes" id="UP000061432"/>
    </source>
</evidence>
<proteinExistence type="predicted"/>
<feature type="compositionally biased region" description="Pro residues" evidence="1">
    <location>
        <begin position="38"/>
        <end position="49"/>
    </location>
</feature>
<dbReference type="InterPro" id="IPR010642">
    <property type="entry name" value="Invasion_prot_B"/>
</dbReference>
<name>A0A0C6FNG7_9HYPH</name>
<dbReference type="PATRIC" id="fig|270351.10.peg.3549"/>
<dbReference type="EMBL" id="AP014704">
    <property type="protein sequence ID" value="BAQ46769.1"/>
    <property type="molecule type" value="Genomic_DNA"/>
</dbReference>